<dbReference type="SUPFAM" id="SSF55073">
    <property type="entry name" value="Nucleotide cyclase"/>
    <property type="match status" value="1"/>
</dbReference>
<dbReference type="GO" id="GO:0004016">
    <property type="term" value="F:adenylate cyclase activity"/>
    <property type="evidence" value="ECO:0007669"/>
    <property type="project" value="UniProtKB-ARBA"/>
</dbReference>
<dbReference type="GO" id="GO:0006171">
    <property type="term" value="P:cAMP biosynthetic process"/>
    <property type="evidence" value="ECO:0007669"/>
    <property type="project" value="TreeGrafter"/>
</dbReference>
<dbReference type="Proteomes" id="UP000309186">
    <property type="component" value="Unassembled WGS sequence"/>
</dbReference>
<feature type="transmembrane region" description="Helical" evidence="1">
    <location>
        <begin position="57"/>
        <end position="77"/>
    </location>
</feature>
<reference evidence="3 4" key="1">
    <citation type="submission" date="2018-01" db="EMBL/GenBank/DDBJ databases">
        <title>Co-occurrence of chitin degradation, pigmentation and bioactivity in marine Pseudoalteromonas.</title>
        <authorList>
            <person name="Paulsen S."/>
            <person name="Gram L."/>
            <person name="Machado H."/>
        </authorList>
    </citation>
    <scope>NUCLEOTIDE SEQUENCE [LARGE SCALE GENOMIC DNA]</scope>
    <source>
        <strain evidence="3 4">S3663</strain>
    </source>
</reference>
<feature type="domain" description="Guanylate cyclase" evidence="2">
    <location>
        <begin position="239"/>
        <end position="371"/>
    </location>
</feature>
<dbReference type="CDD" id="cd07302">
    <property type="entry name" value="CHD"/>
    <property type="match status" value="1"/>
</dbReference>
<feature type="transmembrane region" description="Helical" evidence="1">
    <location>
        <begin position="127"/>
        <end position="144"/>
    </location>
</feature>
<protein>
    <recommendedName>
        <fullName evidence="2">Guanylate cyclase domain-containing protein</fullName>
    </recommendedName>
</protein>
<dbReference type="InterPro" id="IPR029787">
    <property type="entry name" value="Nucleotide_cyclase"/>
</dbReference>
<gene>
    <name evidence="3" type="ORF">C1E24_08640</name>
</gene>
<dbReference type="OrthoDB" id="9806704at2"/>
<proteinExistence type="predicted"/>
<evidence type="ECO:0000259" key="2">
    <source>
        <dbReference type="PROSITE" id="PS50125"/>
    </source>
</evidence>
<comment type="caution">
    <text evidence="3">The sequence shown here is derived from an EMBL/GenBank/DDBJ whole genome shotgun (WGS) entry which is preliminary data.</text>
</comment>
<dbReference type="AlphaFoldDB" id="A0A5R9Q571"/>
<feature type="transmembrane region" description="Helical" evidence="1">
    <location>
        <begin position="89"/>
        <end position="107"/>
    </location>
</feature>
<feature type="transmembrane region" description="Helical" evidence="1">
    <location>
        <begin position="149"/>
        <end position="166"/>
    </location>
</feature>
<dbReference type="Gene3D" id="3.30.70.1230">
    <property type="entry name" value="Nucleotide cyclase"/>
    <property type="match status" value="1"/>
</dbReference>
<evidence type="ECO:0000313" key="3">
    <source>
        <dbReference type="EMBL" id="TLX47409.1"/>
    </source>
</evidence>
<dbReference type="Pfam" id="PF00211">
    <property type="entry name" value="Guanylate_cyc"/>
    <property type="match status" value="1"/>
</dbReference>
<sequence length="419" mass="47026">MKWLKHTDDSFDALLTDCYQQREMEMENHINKIRFFGLMALFLLELLVGTLGQGLDLILISVDLGSMVITAVWCWLVRHWATTGSYKPWLKYVSILFDYVIILAITLEMEYLAEIGHFLRDLHQTQFELMLISALILFNVMSAFRQGRVIIYFSTLCCLASTTLILEHSHTARTIEIHEQIIVLFSGLLAWSLSHYITNTYTRLRHRERLLRYLPEKLVSAVETGAVDIEPGGERRNVTVLMADIRSFTGLCEQNDPEVVTGMLNRYFSAMSVPIFKHDGMIDKFIGDAIMAVFGAPQEKSNNADNTILAAQEMLTQLAVLNSEFAKEGLPQLEIGIGIHSGEAIAGNVGSISCMDYTVIGDTVNVAARIESQTKALGYKLLISQSTAEQSQLESLNKVANVHLKGRDKTIDLYSLSCS</sequence>
<name>A0A5R9Q571_9GAMM</name>
<dbReference type="PROSITE" id="PS50125">
    <property type="entry name" value="GUANYLATE_CYCLASE_2"/>
    <property type="match status" value="1"/>
</dbReference>
<dbReference type="SMART" id="SM00044">
    <property type="entry name" value="CYCc"/>
    <property type="match status" value="1"/>
</dbReference>
<keyword evidence="1" id="KW-1133">Transmembrane helix</keyword>
<dbReference type="InterPro" id="IPR050697">
    <property type="entry name" value="Adenylyl/Guanylyl_Cyclase_3/4"/>
</dbReference>
<dbReference type="InterPro" id="IPR001054">
    <property type="entry name" value="A/G_cyclase"/>
</dbReference>
<evidence type="ECO:0000313" key="4">
    <source>
        <dbReference type="Proteomes" id="UP000309186"/>
    </source>
</evidence>
<dbReference type="RefSeq" id="WP_138480560.1">
    <property type="nucleotide sequence ID" value="NZ_PPSW01000012.1"/>
</dbReference>
<organism evidence="3 4">
    <name type="scientific">Pseudoalteromonas phenolica</name>
    <dbReference type="NCBI Taxonomy" id="161398"/>
    <lineage>
        <taxon>Bacteria</taxon>
        <taxon>Pseudomonadati</taxon>
        <taxon>Pseudomonadota</taxon>
        <taxon>Gammaproteobacteria</taxon>
        <taxon>Alteromonadales</taxon>
        <taxon>Pseudoalteromonadaceae</taxon>
        <taxon>Pseudoalteromonas</taxon>
    </lineage>
</organism>
<evidence type="ECO:0000256" key="1">
    <source>
        <dbReference type="SAM" id="Phobius"/>
    </source>
</evidence>
<dbReference type="EMBL" id="PPSW01000012">
    <property type="protein sequence ID" value="TLX47409.1"/>
    <property type="molecule type" value="Genomic_DNA"/>
</dbReference>
<feature type="transmembrane region" description="Helical" evidence="1">
    <location>
        <begin position="33"/>
        <end position="51"/>
    </location>
</feature>
<dbReference type="PANTHER" id="PTHR43081">
    <property type="entry name" value="ADENYLATE CYCLASE, TERMINAL-DIFFERENTIATION SPECIFIC-RELATED"/>
    <property type="match status" value="1"/>
</dbReference>
<dbReference type="PANTHER" id="PTHR43081:SF1">
    <property type="entry name" value="ADENYLATE CYCLASE, TERMINAL-DIFFERENTIATION SPECIFIC"/>
    <property type="match status" value="1"/>
</dbReference>
<keyword evidence="1" id="KW-0812">Transmembrane</keyword>
<dbReference type="GO" id="GO:0035556">
    <property type="term" value="P:intracellular signal transduction"/>
    <property type="evidence" value="ECO:0007669"/>
    <property type="project" value="InterPro"/>
</dbReference>
<accession>A0A5R9Q571</accession>
<keyword evidence="1" id="KW-0472">Membrane</keyword>
<feature type="transmembrane region" description="Helical" evidence="1">
    <location>
        <begin position="181"/>
        <end position="202"/>
    </location>
</feature>